<protein>
    <submittedName>
        <fullName evidence="1">Uncharacterized protein</fullName>
    </submittedName>
</protein>
<reference evidence="1" key="1">
    <citation type="submission" date="2020-08" db="EMBL/GenBank/DDBJ databases">
        <authorList>
            <person name="Cejkova D."/>
            <person name="Kubasova T."/>
            <person name="Jahodarova E."/>
            <person name="Rychlik I."/>
        </authorList>
    </citation>
    <scope>NUCLEOTIDE SEQUENCE</scope>
    <source>
        <strain evidence="1">An559</strain>
    </source>
</reference>
<sequence length="125" mass="14352">MSQESSNTLLQPMEDEDFQNTALYSLLITQKELWSVISGFLSASSQKDLEYIINPLFGYAHYGQEDFDEICGYLRYCGEQPPEDLIFKQTIPQYADSFSLVHTAVGDYVVCYDTEKNIRGILNRK</sequence>
<evidence type="ECO:0000313" key="2">
    <source>
        <dbReference type="Proteomes" id="UP000774750"/>
    </source>
</evidence>
<accession>A0A939BDH4</accession>
<dbReference type="RefSeq" id="WP_204444783.1">
    <property type="nucleotide sequence ID" value="NZ_JACJKY010000004.1"/>
</dbReference>
<reference evidence="1" key="2">
    <citation type="journal article" date="2021" name="Sci. Rep.">
        <title>The distribution of antibiotic resistance genes in chicken gut microbiota commensals.</title>
        <authorList>
            <person name="Juricova H."/>
            <person name="Matiasovicova J."/>
            <person name="Kubasova T."/>
            <person name="Cejkova D."/>
            <person name="Rychlik I."/>
        </authorList>
    </citation>
    <scope>NUCLEOTIDE SEQUENCE</scope>
    <source>
        <strain evidence="1">An559</strain>
    </source>
</reference>
<dbReference type="Proteomes" id="UP000774750">
    <property type="component" value="Unassembled WGS sequence"/>
</dbReference>
<comment type="caution">
    <text evidence="1">The sequence shown here is derived from an EMBL/GenBank/DDBJ whole genome shotgun (WGS) entry which is preliminary data.</text>
</comment>
<dbReference type="EMBL" id="JACJKY010000004">
    <property type="protein sequence ID" value="MBM6920215.1"/>
    <property type="molecule type" value="Genomic_DNA"/>
</dbReference>
<evidence type="ECO:0000313" key="1">
    <source>
        <dbReference type="EMBL" id="MBM6920215.1"/>
    </source>
</evidence>
<proteinExistence type="predicted"/>
<dbReference type="AlphaFoldDB" id="A0A939BDH4"/>
<gene>
    <name evidence="1" type="ORF">H6A12_03455</name>
</gene>
<keyword evidence="2" id="KW-1185">Reference proteome</keyword>
<name>A0A939BDH4_9FIRM</name>
<organism evidence="1 2">
    <name type="scientific">Merdimmobilis hominis</name>
    <dbReference type="NCBI Taxonomy" id="2897707"/>
    <lineage>
        <taxon>Bacteria</taxon>
        <taxon>Bacillati</taxon>
        <taxon>Bacillota</taxon>
        <taxon>Clostridia</taxon>
        <taxon>Eubacteriales</taxon>
        <taxon>Oscillospiraceae</taxon>
        <taxon>Merdimmobilis</taxon>
    </lineage>
</organism>